<dbReference type="CTD" id="13218813"/>
<keyword evidence="2" id="KW-1185">Reference proteome</keyword>
<dbReference type="AGR" id="WB:WBGene00206505"/>
<proteinExistence type="predicted"/>
<reference evidence="1 2" key="1">
    <citation type="journal article" date="1998" name="Science">
        <title>Genome sequence of the nematode C. elegans: a platform for investigating biology.</title>
        <authorList>
            <consortium name="The C. elegans sequencing consortium"/>
            <person name="Sulson J.E."/>
            <person name="Waterston R."/>
        </authorList>
    </citation>
    <scope>NUCLEOTIDE SEQUENCE [LARGE SCALE GENOMIC DNA]</scope>
    <source>
        <strain evidence="1 2">Bristol N2</strain>
    </source>
</reference>
<dbReference type="HOGENOM" id="CLU_3426978_0_0_1"/>
<dbReference type="GeneID" id="13218813"/>
<evidence type="ECO:0000313" key="2">
    <source>
        <dbReference type="Proteomes" id="UP000001940"/>
    </source>
</evidence>
<dbReference type="Proteomes" id="UP000001940">
    <property type="component" value="Chromosome V"/>
</dbReference>
<accession>G1K0Y8</accession>
<name>G1K0Y8_CAEEL</name>
<evidence type="ECO:0000313" key="1">
    <source>
        <dbReference type="EMBL" id="CCC42178.1"/>
    </source>
</evidence>
<protein>
    <submittedName>
        <fullName evidence="1">Uncharacterized protein</fullName>
    </submittedName>
</protein>
<organism evidence="1 2">
    <name type="scientific">Caenorhabditis elegans</name>
    <dbReference type="NCBI Taxonomy" id="6239"/>
    <lineage>
        <taxon>Eukaryota</taxon>
        <taxon>Metazoa</taxon>
        <taxon>Ecdysozoa</taxon>
        <taxon>Nematoda</taxon>
        <taxon>Chromadorea</taxon>
        <taxon>Rhabditida</taxon>
        <taxon>Rhabditina</taxon>
        <taxon>Rhabditomorpha</taxon>
        <taxon>Rhabditoidea</taxon>
        <taxon>Rhabditidae</taxon>
        <taxon>Peloderinae</taxon>
        <taxon>Caenorhabditis</taxon>
    </lineage>
</organism>
<dbReference type="EMBL" id="BX284605">
    <property type="protein sequence ID" value="CCC42178.1"/>
    <property type="molecule type" value="Genomic_DNA"/>
</dbReference>
<dbReference type="Bgee" id="WBGene00206505">
    <property type="expression patterns" value="Expressed in pharyngeal muscle cell (C elegans) and 2 other cell types or tissues"/>
</dbReference>
<evidence type="ECO:0000313" key="3">
    <source>
        <dbReference type="WormBase" id="B0250.18b"/>
    </source>
</evidence>
<dbReference type="ExpressionAtlas" id="G1K0Y8">
    <property type="expression patterns" value="baseline"/>
</dbReference>
<dbReference type="RefSeq" id="NP_001294678.1">
    <property type="nucleotide sequence ID" value="NM_001307749.1"/>
</dbReference>
<sequence>MNLIGMRKVTQINLCGSTDNL</sequence>
<dbReference type="AlphaFoldDB" id="G1K0Y8"/>
<gene>
    <name evidence="1 3" type="ORF">B0250.18</name>
    <name evidence="1" type="ORF">CELE_B0250.18</name>
</gene>
<dbReference type="WormBase" id="B0250.18b">
    <property type="protein sequence ID" value="CE46126"/>
    <property type="gene ID" value="WBGene00206505"/>
</dbReference>